<keyword evidence="1" id="KW-0472">Membrane</keyword>
<keyword evidence="3" id="KW-1185">Reference proteome</keyword>
<evidence type="ECO:0000313" key="2">
    <source>
        <dbReference type="EMBL" id="QDT25539.1"/>
    </source>
</evidence>
<protein>
    <submittedName>
        <fullName evidence="2">Uncharacterized protein</fullName>
    </submittedName>
</protein>
<organism evidence="2 3">
    <name type="scientific">Gimesia panareensis</name>
    <dbReference type="NCBI Taxonomy" id="2527978"/>
    <lineage>
        <taxon>Bacteria</taxon>
        <taxon>Pseudomonadati</taxon>
        <taxon>Planctomycetota</taxon>
        <taxon>Planctomycetia</taxon>
        <taxon>Planctomycetales</taxon>
        <taxon>Planctomycetaceae</taxon>
        <taxon>Gimesia</taxon>
    </lineage>
</organism>
<keyword evidence="1" id="KW-1133">Transmembrane helix</keyword>
<proteinExistence type="predicted"/>
<dbReference type="Proteomes" id="UP000315647">
    <property type="component" value="Chromosome"/>
</dbReference>
<gene>
    <name evidence="2" type="ORF">Enr10x_08360</name>
</gene>
<feature type="transmembrane region" description="Helical" evidence="1">
    <location>
        <begin position="55"/>
        <end position="76"/>
    </location>
</feature>
<sequence>MNLTQQMPTFARWYRSFLATPVMPYVAFLGASIVATALTPVLIMLEKTIVPELLVFILFVPLWLPVVAGDAAILLWSKKQKQFRPSILLRLLIMALVMQCFFLVESYLHPQEKPEYSKLVEVIFMSLYGAQCVLLLVLEPVLRWLLRRQVKAEDDRVVIH</sequence>
<feature type="transmembrane region" description="Helical" evidence="1">
    <location>
        <begin position="128"/>
        <end position="146"/>
    </location>
</feature>
<keyword evidence="1" id="KW-0812">Transmembrane</keyword>
<dbReference type="RefSeq" id="WP_145448208.1">
    <property type="nucleotide sequence ID" value="NZ_CP037421.1"/>
</dbReference>
<dbReference type="EMBL" id="CP037421">
    <property type="protein sequence ID" value="QDT25539.1"/>
    <property type="molecule type" value="Genomic_DNA"/>
</dbReference>
<evidence type="ECO:0000256" key="1">
    <source>
        <dbReference type="SAM" id="Phobius"/>
    </source>
</evidence>
<reference evidence="2 3" key="1">
    <citation type="submission" date="2019-03" db="EMBL/GenBank/DDBJ databases">
        <title>Deep-cultivation of Planctomycetes and their phenomic and genomic characterization uncovers novel biology.</title>
        <authorList>
            <person name="Wiegand S."/>
            <person name="Jogler M."/>
            <person name="Boedeker C."/>
            <person name="Pinto D."/>
            <person name="Vollmers J."/>
            <person name="Rivas-Marin E."/>
            <person name="Kohn T."/>
            <person name="Peeters S.H."/>
            <person name="Heuer A."/>
            <person name="Rast P."/>
            <person name="Oberbeckmann S."/>
            <person name="Bunk B."/>
            <person name="Jeske O."/>
            <person name="Meyerdierks A."/>
            <person name="Storesund J.E."/>
            <person name="Kallscheuer N."/>
            <person name="Luecker S."/>
            <person name="Lage O.M."/>
            <person name="Pohl T."/>
            <person name="Merkel B.J."/>
            <person name="Hornburger P."/>
            <person name="Mueller R.-W."/>
            <person name="Bruemmer F."/>
            <person name="Labrenz M."/>
            <person name="Spormann A.M."/>
            <person name="Op den Camp H."/>
            <person name="Overmann J."/>
            <person name="Amann R."/>
            <person name="Jetten M.S.M."/>
            <person name="Mascher T."/>
            <person name="Medema M.H."/>
            <person name="Devos D.P."/>
            <person name="Kaster A.-K."/>
            <person name="Ovreas L."/>
            <person name="Rohde M."/>
            <person name="Galperin M.Y."/>
            <person name="Jogler C."/>
        </authorList>
    </citation>
    <scope>NUCLEOTIDE SEQUENCE [LARGE SCALE GENOMIC DNA]</scope>
    <source>
        <strain evidence="2 3">Enr10</strain>
    </source>
</reference>
<accession>A0A517Q1M5</accession>
<evidence type="ECO:0000313" key="3">
    <source>
        <dbReference type="Proteomes" id="UP000315647"/>
    </source>
</evidence>
<feature type="transmembrane region" description="Helical" evidence="1">
    <location>
        <begin position="22"/>
        <end position="43"/>
    </location>
</feature>
<feature type="transmembrane region" description="Helical" evidence="1">
    <location>
        <begin position="88"/>
        <end position="108"/>
    </location>
</feature>
<dbReference type="AlphaFoldDB" id="A0A517Q1M5"/>
<name>A0A517Q1M5_9PLAN</name>